<dbReference type="AlphaFoldDB" id="A0A1I5M7E6"/>
<dbReference type="Pfam" id="PF01370">
    <property type="entry name" value="Epimerase"/>
    <property type="match status" value="1"/>
</dbReference>
<dbReference type="SUPFAM" id="SSF51735">
    <property type="entry name" value="NAD(P)-binding Rossmann-fold domains"/>
    <property type="match status" value="1"/>
</dbReference>
<accession>A0A1I5M7E6</accession>
<feature type="domain" description="NAD-dependent epimerase/dehydratase" evidence="1">
    <location>
        <begin position="5"/>
        <end position="236"/>
    </location>
</feature>
<dbReference type="InterPro" id="IPR001509">
    <property type="entry name" value="Epimerase_deHydtase"/>
</dbReference>
<dbReference type="Gene3D" id="3.40.50.720">
    <property type="entry name" value="NAD(P)-binding Rossmann-like Domain"/>
    <property type="match status" value="1"/>
</dbReference>
<gene>
    <name evidence="2" type="ORF">SAMN03084138_01200</name>
</gene>
<dbReference type="OrthoDB" id="9803010at2"/>
<sequence length="314" mass="33666">MASYLVTGGCGFIGSHLVESLLADGHHVRVVDNLSTGSRDNVPRHCELRVADISVPDVLDDAMEGVDGCFHLAAVSSVQRSNQEWIETHNINLTSSIRVFDAARAAKTPVVYASSAAVYGDNAELPLSERSTVRPLTAYGADKLGSELHARVASLVHGVPTTGMRFFNVFGPRQDPKSPYSGVISIFADKVLDGHSLTIFGDGEQTRDFIYVGDVVRFLRAAMTNVSVSPDVFNVCRGEAMSVNQLATILMSITGSRVAIEHMPALRGDIRTSTGSPSRATKELGLVAKTSVTQGLRQLLNHLTDSDKSRLSVG</sequence>
<organism evidence="2 3">
    <name type="scientific">Enterovibrio norvegicus DSM 15893</name>
    <dbReference type="NCBI Taxonomy" id="1121869"/>
    <lineage>
        <taxon>Bacteria</taxon>
        <taxon>Pseudomonadati</taxon>
        <taxon>Pseudomonadota</taxon>
        <taxon>Gammaproteobacteria</taxon>
        <taxon>Vibrionales</taxon>
        <taxon>Vibrionaceae</taxon>
        <taxon>Enterovibrio</taxon>
    </lineage>
</organism>
<dbReference type="Gene3D" id="3.90.25.10">
    <property type="entry name" value="UDP-galactose 4-epimerase, domain 1"/>
    <property type="match status" value="1"/>
</dbReference>
<dbReference type="GeneID" id="35872213"/>
<name>A0A1I5M7E6_9GAMM</name>
<proteinExistence type="predicted"/>
<dbReference type="Proteomes" id="UP000182692">
    <property type="component" value="Unassembled WGS sequence"/>
</dbReference>
<dbReference type="PANTHER" id="PTHR43245">
    <property type="entry name" value="BIFUNCTIONAL POLYMYXIN RESISTANCE PROTEIN ARNA"/>
    <property type="match status" value="1"/>
</dbReference>
<evidence type="ECO:0000313" key="2">
    <source>
        <dbReference type="EMBL" id="SFP05450.1"/>
    </source>
</evidence>
<reference evidence="2 3" key="1">
    <citation type="submission" date="2016-10" db="EMBL/GenBank/DDBJ databases">
        <authorList>
            <person name="de Groot N.N."/>
        </authorList>
    </citation>
    <scope>NUCLEOTIDE SEQUENCE [LARGE SCALE GENOMIC DNA]</scope>
    <source>
        <strain evidence="2 3">DSM 15893</strain>
    </source>
</reference>
<dbReference type="InterPro" id="IPR036291">
    <property type="entry name" value="NAD(P)-bd_dom_sf"/>
</dbReference>
<dbReference type="PANTHER" id="PTHR43245:SF13">
    <property type="entry name" value="UDP-D-APIOSE_UDP-D-XYLOSE SYNTHASE 2"/>
    <property type="match status" value="1"/>
</dbReference>
<protein>
    <submittedName>
        <fullName evidence="2">UDP-glucose 4-epimerase</fullName>
    </submittedName>
</protein>
<dbReference type="InterPro" id="IPR050177">
    <property type="entry name" value="Lipid_A_modif_metabolic_enz"/>
</dbReference>
<dbReference type="EMBL" id="FOWR01000007">
    <property type="protein sequence ID" value="SFP05450.1"/>
    <property type="molecule type" value="Genomic_DNA"/>
</dbReference>
<dbReference type="STRING" id="1121869.SAMN03084138_01200"/>
<dbReference type="RefSeq" id="WP_017012953.1">
    <property type="nucleotide sequence ID" value="NZ_FOWR01000007.1"/>
</dbReference>
<evidence type="ECO:0000259" key="1">
    <source>
        <dbReference type="Pfam" id="PF01370"/>
    </source>
</evidence>
<evidence type="ECO:0000313" key="3">
    <source>
        <dbReference type="Proteomes" id="UP000182692"/>
    </source>
</evidence>